<comment type="caution">
    <text evidence="1">The sequence shown here is derived from an EMBL/GenBank/DDBJ whole genome shotgun (WGS) entry which is preliminary data.</text>
</comment>
<gene>
    <name evidence="1" type="ORF">Pyn_02884</name>
</gene>
<reference evidence="1 2" key="1">
    <citation type="submission" date="2018-02" db="EMBL/GenBank/DDBJ databases">
        <title>Draft genome of wild Prunus yedoensis var. nudiflora.</title>
        <authorList>
            <person name="Baek S."/>
            <person name="Kim J.-H."/>
            <person name="Choi K."/>
            <person name="Kim G.-B."/>
            <person name="Cho A."/>
            <person name="Jang H."/>
            <person name="Shin C.-H."/>
            <person name="Yu H.-J."/>
            <person name="Mun J.-H."/>
        </authorList>
    </citation>
    <scope>NUCLEOTIDE SEQUENCE [LARGE SCALE GENOMIC DNA]</scope>
    <source>
        <strain evidence="2">cv. Jeju island</strain>
        <tissue evidence="1">Leaf</tissue>
    </source>
</reference>
<dbReference type="Proteomes" id="UP000250321">
    <property type="component" value="Unassembled WGS sequence"/>
</dbReference>
<proteinExistence type="predicted"/>
<protein>
    <submittedName>
        <fullName evidence="1">Uncharacterized protein</fullName>
    </submittedName>
</protein>
<dbReference type="AlphaFoldDB" id="A0A314YCN5"/>
<dbReference type="PANTHER" id="PTHR33978:SF18">
    <property type="entry name" value="OS01G0656300 PROTEIN"/>
    <property type="match status" value="1"/>
</dbReference>
<sequence>MQQTLKRREDDHQKEEAELGIWDCGSPLYDSYELVTVSHLIERHLMALPSLGGSRRFITNLSHHPSSEGLLECHYHIIKGGQRVIFFFHGGWLE</sequence>
<organism evidence="1 2">
    <name type="scientific">Prunus yedoensis var. nudiflora</name>
    <dbReference type="NCBI Taxonomy" id="2094558"/>
    <lineage>
        <taxon>Eukaryota</taxon>
        <taxon>Viridiplantae</taxon>
        <taxon>Streptophyta</taxon>
        <taxon>Embryophyta</taxon>
        <taxon>Tracheophyta</taxon>
        <taxon>Spermatophyta</taxon>
        <taxon>Magnoliopsida</taxon>
        <taxon>eudicotyledons</taxon>
        <taxon>Gunneridae</taxon>
        <taxon>Pentapetalae</taxon>
        <taxon>rosids</taxon>
        <taxon>fabids</taxon>
        <taxon>Rosales</taxon>
        <taxon>Rosaceae</taxon>
        <taxon>Amygdaloideae</taxon>
        <taxon>Amygdaleae</taxon>
        <taxon>Prunus</taxon>
    </lineage>
</organism>
<dbReference type="EMBL" id="PJQY01000997">
    <property type="protein sequence ID" value="PQQ06195.1"/>
    <property type="molecule type" value="Genomic_DNA"/>
</dbReference>
<dbReference type="PANTHER" id="PTHR33978">
    <property type="entry name" value="SERINE/THREONINE-KINASE"/>
    <property type="match status" value="1"/>
</dbReference>
<dbReference type="OrthoDB" id="690771at2759"/>
<accession>A0A314YCN5</accession>
<evidence type="ECO:0000313" key="2">
    <source>
        <dbReference type="Proteomes" id="UP000250321"/>
    </source>
</evidence>
<keyword evidence="2" id="KW-1185">Reference proteome</keyword>
<name>A0A314YCN5_PRUYE</name>
<evidence type="ECO:0000313" key="1">
    <source>
        <dbReference type="EMBL" id="PQQ06195.1"/>
    </source>
</evidence>